<dbReference type="GO" id="GO:0005576">
    <property type="term" value="C:extracellular region"/>
    <property type="evidence" value="ECO:0007669"/>
    <property type="project" value="UniProtKB-SubCell"/>
</dbReference>
<sequence>MVGFYLVMVVLSAMTQRSAQGPLTVSVYYSTLCGDTIRFFREQFLPAWNQLEGQFSAQLVPYGKSTHSLMLDTWNFTCQFGDAECEGNKMHACAQLHLSGQQNLTVQFIGCTFNSSSPPTAGPGCAEQLGLNFSTIEHCMSSEDGNVMLASHGVSTHNNMAGLAFVPSILYNGVFNESEQEETLSDFQTVLSRHVTVVQPDSCSQGPLLRSSLILMILSAILSLGTLILPYRRYSQWSELELLSLTVQIAQFQELLSNITINIHVAQLKELLFKVTFKVEMILEGRVQPEMDRSLLVQTQSPSDSVGLKGKHKWSGNPFQGLKVLGLSSLLVLETGEHGTLTGLTAAVRAWNRTCVIQYDTAAPPRGWGGVLKATVERSGGGIASDGTAGVLTTDLTDKNTVEDQLSLACNTTSLAIYDSMTSQCLDRNPRHVLISHLLASLGLLLAGVVLDMFPQGTVGQCISWNSPPPGTHRASINNQR</sequence>
<reference evidence="7" key="1">
    <citation type="submission" date="2020-11" db="EMBL/GenBank/DDBJ databases">
        <authorList>
            <person name="Tran Van P."/>
        </authorList>
    </citation>
    <scope>NUCLEOTIDE SEQUENCE</scope>
</reference>
<evidence type="ECO:0000256" key="4">
    <source>
        <dbReference type="ARBA" id="ARBA00022729"/>
    </source>
</evidence>
<keyword evidence="5" id="KW-0325">Glycoprotein</keyword>
<evidence type="ECO:0000256" key="1">
    <source>
        <dbReference type="ARBA" id="ARBA00004613"/>
    </source>
</evidence>
<evidence type="ECO:0000313" key="7">
    <source>
        <dbReference type="EMBL" id="CAD7414125.1"/>
    </source>
</evidence>
<dbReference type="InterPro" id="IPR004911">
    <property type="entry name" value="Interferon-induced_GILT"/>
</dbReference>
<accession>A0A7R9HCB8</accession>
<comment type="subcellular location">
    <subcellularLocation>
        <location evidence="1">Secreted</location>
    </subcellularLocation>
</comment>
<proteinExistence type="inferred from homology"/>
<evidence type="ECO:0000256" key="3">
    <source>
        <dbReference type="ARBA" id="ARBA00022525"/>
    </source>
</evidence>
<feature type="signal peptide" evidence="6">
    <location>
        <begin position="1"/>
        <end position="19"/>
    </location>
</feature>
<protein>
    <recommendedName>
        <fullName evidence="8">Gamma-interferon-inducible lysosomal thiol reductase</fullName>
    </recommendedName>
</protein>
<feature type="chain" id="PRO_5030539385" description="Gamma-interferon-inducible lysosomal thiol reductase" evidence="6">
    <location>
        <begin position="20"/>
        <end position="481"/>
    </location>
</feature>
<keyword evidence="4 6" id="KW-0732">Signal</keyword>
<name>A0A7R9HCB8_TIMCR</name>
<dbReference type="PANTHER" id="PTHR13234">
    <property type="entry name" value="GAMMA-INTERFERON INDUCIBLE LYSOSOMAL THIOL REDUCTASE GILT"/>
    <property type="match status" value="1"/>
</dbReference>
<evidence type="ECO:0008006" key="8">
    <source>
        <dbReference type="Google" id="ProtNLM"/>
    </source>
</evidence>
<dbReference type="Pfam" id="PF03227">
    <property type="entry name" value="GILT"/>
    <property type="match status" value="1"/>
</dbReference>
<dbReference type="AlphaFoldDB" id="A0A7R9HCB8"/>
<organism evidence="7">
    <name type="scientific">Timema cristinae</name>
    <name type="common">Walking stick</name>
    <dbReference type="NCBI Taxonomy" id="61476"/>
    <lineage>
        <taxon>Eukaryota</taxon>
        <taxon>Metazoa</taxon>
        <taxon>Ecdysozoa</taxon>
        <taxon>Arthropoda</taxon>
        <taxon>Hexapoda</taxon>
        <taxon>Insecta</taxon>
        <taxon>Pterygota</taxon>
        <taxon>Neoptera</taxon>
        <taxon>Polyneoptera</taxon>
        <taxon>Phasmatodea</taxon>
        <taxon>Timematodea</taxon>
        <taxon>Timematoidea</taxon>
        <taxon>Timematidae</taxon>
        <taxon>Timema</taxon>
    </lineage>
</organism>
<dbReference type="EMBL" id="OC324363">
    <property type="protein sequence ID" value="CAD7414125.1"/>
    <property type="molecule type" value="Genomic_DNA"/>
</dbReference>
<evidence type="ECO:0000256" key="5">
    <source>
        <dbReference type="ARBA" id="ARBA00023180"/>
    </source>
</evidence>
<dbReference type="GO" id="GO:0016671">
    <property type="term" value="F:oxidoreductase activity, acting on a sulfur group of donors, disulfide as acceptor"/>
    <property type="evidence" value="ECO:0007669"/>
    <property type="project" value="InterPro"/>
</dbReference>
<comment type="similarity">
    <text evidence="2">Belongs to the GILT family.</text>
</comment>
<evidence type="ECO:0000256" key="2">
    <source>
        <dbReference type="ARBA" id="ARBA00005679"/>
    </source>
</evidence>
<keyword evidence="3" id="KW-0964">Secreted</keyword>
<evidence type="ECO:0000256" key="6">
    <source>
        <dbReference type="SAM" id="SignalP"/>
    </source>
</evidence>
<dbReference type="PANTHER" id="PTHR13234:SF8">
    <property type="entry name" value="GAMMA-INTERFERON-INDUCIBLE LYSOSOMAL THIOL REDUCTASE"/>
    <property type="match status" value="1"/>
</dbReference>
<gene>
    <name evidence="7" type="ORF">TCEB3V08_LOCUS12000</name>
</gene>